<dbReference type="RefSeq" id="WP_013155529.1">
    <property type="nucleotide sequence ID" value="NC_014210.1"/>
</dbReference>
<dbReference type="PANTHER" id="PTHR30290">
    <property type="entry name" value="PERIPLASMIC BINDING COMPONENT OF ABC TRANSPORTER"/>
    <property type="match status" value="1"/>
</dbReference>
<dbReference type="Gene3D" id="3.10.105.10">
    <property type="entry name" value="Dipeptide-binding Protein, Domain 3"/>
    <property type="match status" value="1"/>
</dbReference>
<reference evidence="3 4" key="1">
    <citation type="journal article" date="2010" name="Stand. Genomic Sci.">
        <title>Complete genome sequence of Nocardiopsis dassonvillei type strain (IMRU 509).</title>
        <authorList>
            <person name="Sun H."/>
            <person name="Lapidus A."/>
            <person name="Nolan M."/>
            <person name="Lucas S."/>
            <person name="Del Rio T.G."/>
            <person name="Tice H."/>
            <person name="Cheng J.F."/>
            <person name="Tapia R."/>
            <person name="Han C."/>
            <person name="Goodwin L."/>
            <person name="Pitluck S."/>
            <person name="Pagani I."/>
            <person name="Ivanova N."/>
            <person name="Mavromatis K."/>
            <person name="Mikhailova N."/>
            <person name="Pati A."/>
            <person name="Chen A."/>
            <person name="Palaniappan K."/>
            <person name="Land M."/>
            <person name="Hauser L."/>
            <person name="Chang Y.J."/>
            <person name="Jeffries C.D."/>
            <person name="Djao O.D."/>
            <person name="Rohde M."/>
            <person name="Sikorski J."/>
            <person name="Goker M."/>
            <person name="Woyke T."/>
            <person name="Bristow J."/>
            <person name="Eisen J.A."/>
            <person name="Markowitz V."/>
            <person name="Hugenholtz P."/>
            <person name="Kyrpides N.C."/>
            <person name="Klenk H.P."/>
        </authorList>
    </citation>
    <scope>NUCLEOTIDE SEQUENCE [LARGE SCALE GENOMIC DNA]</scope>
    <source>
        <strain evidence="4">ATCC 23218 / DSM 43111 / CIP 107115 / JCM 7437 / KCTC 9190 / NBRC 14626 / NCTC 10488 / NRRL B-5397 / IMRU 509</strain>
    </source>
</reference>
<dbReference type="PANTHER" id="PTHR30290:SF65">
    <property type="entry name" value="MONOACYL PHOSPHATIDYLINOSITOL TETRAMANNOSIDE-BINDING PROTEIN LPQW-RELATED"/>
    <property type="match status" value="1"/>
</dbReference>
<dbReference type="eggNOG" id="COG0747">
    <property type="taxonomic scope" value="Bacteria"/>
</dbReference>
<sequence length="567" mass="61985">MHKRRKTLALAAAGTSALMVLTACSGGGGGEGEQEKEVTWVINSLPAAWGAISSAGGSVYVIQALSGVVPFTGQYQPDATYEYDMDVLAEEPTLINDNPDEGPFQFSFTLAEDAVWNDGTPMTGEDLRVTMMMSASPTEGYCDTCDSRGTTGADMVEEVEVDGKTATFTLKEGLSNPEWMGMFDAHSVGGGFYPAHLAEENGWDVDDPAQLGEYYAWLHETRPEWSGGPYQIVDGDLENQVVKEPNPEWFGETQPALDRIIMPYNTDEGTFIPAFQNGEIDGANPAQYSEDIITQLQGMETATLTIGEGNIWEHIDINTENEWLSDVELRRAVFTAINRDEIASRNFEAGYPEYELKNNHIFGSDSEYFEDLVSESGQGSGDVEAATAILEEAGYELDGDTLMLDGEQVGPFRLRSTDTVIRNNSVQLIQAQLAEIGIETTIEMTDDLGTMLAEQDYDIVQFGWSGSPYFASSPEQFWHSESTSNFGGYSNDEVDEHAEATATAANLDEAAEHANAAVAAVVPDAYVLPIVAEPNYFFVNDRLANVEDNLQSSYRATYNIGEWDLAE</sequence>
<dbReference type="GO" id="GO:1904680">
    <property type="term" value="F:peptide transmembrane transporter activity"/>
    <property type="evidence" value="ECO:0007669"/>
    <property type="project" value="TreeGrafter"/>
</dbReference>
<dbReference type="SUPFAM" id="SSF53850">
    <property type="entry name" value="Periplasmic binding protein-like II"/>
    <property type="match status" value="1"/>
</dbReference>
<protein>
    <submittedName>
        <fullName evidence="3">Extracellular solute-binding protein family 5</fullName>
    </submittedName>
</protein>
<feature type="domain" description="Solute-binding protein family 5" evidence="2">
    <location>
        <begin position="99"/>
        <end position="473"/>
    </location>
</feature>
<name>D7AY44_NOCDD</name>
<keyword evidence="4" id="KW-1185">Reference proteome</keyword>
<dbReference type="HOGENOM" id="CLU_017028_8_6_11"/>
<gene>
    <name evidence="3" type="ordered locus">Ndas_4535</name>
</gene>
<dbReference type="Gene3D" id="3.40.190.10">
    <property type="entry name" value="Periplasmic binding protein-like II"/>
    <property type="match status" value="1"/>
</dbReference>
<accession>D7AY44</accession>
<dbReference type="OrthoDB" id="7888869at2"/>
<keyword evidence="1" id="KW-0732">Signal</keyword>
<dbReference type="Proteomes" id="UP000002219">
    <property type="component" value="Chromosome 1"/>
</dbReference>
<evidence type="ECO:0000313" key="3">
    <source>
        <dbReference type="EMBL" id="ADH69922.1"/>
    </source>
</evidence>
<dbReference type="Pfam" id="PF00496">
    <property type="entry name" value="SBP_bac_5"/>
    <property type="match status" value="1"/>
</dbReference>
<proteinExistence type="predicted"/>
<dbReference type="GO" id="GO:0015833">
    <property type="term" value="P:peptide transport"/>
    <property type="evidence" value="ECO:0007669"/>
    <property type="project" value="TreeGrafter"/>
</dbReference>
<feature type="chain" id="PRO_5003092579" evidence="1">
    <location>
        <begin position="26"/>
        <end position="567"/>
    </location>
</feature>
<dbReference type="InterPro" id="IPR000914">
    <property type="entry name" value="SBP_5_dom"/>
</dbReference>
<evidence type="ECO:0000259" key="2">
    <source>
        <dbReference type="Pfam" id="PF00496"/>
    </source>
</evidence>
<dbReference type="KEGG" id="nda:Ndas_4535"/>
<dbReference type="AlphaFoldDB" id="D7AY44"/>
<dbReference type="GeneID" id="91487075"/>
<evidence type="ECO:0000256" key="1">
    <source>
        <dbReference type="SAM" id="SignalP"/>
    </source>
</evidence>
<dbReference type="EMBL" id="CP002040">
    <property type="protein sequence ID" value="ADH69922.1"/>
    <property type="molecule type" value="Genomic_DNA"/>
</dbReference>
<dbReference type="CDD" id="cd08501">
    <property type="entry name" value="PBP2_Lpqw"/>
    <property type="match status" value="1"/>
</dbReference>
<dbReference type="STRING" id="446468.Ndas_4535"/>
<organism evidence="3 4">
    <name type="scientific">Nocardiopsis dassonvillei (strain ATCC 23218 / DSM 43111 / CIP 107115 / JCM 7437 / KCTC 9190 / NBRC 14626 / NCTC 10488 / NRRL B-5397 / IMRU 509)</name>
    <name type="common">Actinomadura dassonvillei</name>
    <dbReference type="NCBI Taxonomy" id="446468"/>
    <lineage>
        <taxon>Bacteria</taxon>
        <taxon>Bacillati</taxon>
        <taxon>Actinomycetota</taxon>
        <taxon>Actinomycetes</taxon>
        <taxon>Streptosporangiales</taxon>
        <taxon>Nocardiopsidaceae</taxon>
        <taxon>Nocardiopsis</taxon>
    </lineage>
</organism>
<feature type="signal peptide" evidence="1">
    <location>
        <begin position="1"/>
        <end position="25"/>
    </location>
</feature>
<dbReference type="InterPro" id="IPR039424">
    <property type="entry name" value="SBP_5"/>
</dbReference>
<evidence type="ECO:0000313" key="4">
    <source>
        <dbReference type="Proteomes" id="UP000002219"/>
    </source>
</evidence>
<dbReference type="PROSITE" id="PS51257">
    <property type="entry name" value="PROKAR_LIPOPROTEIN"/>
    <property type="match status" value="1"/>
</dbReference>